<proteinExistence type="predicted"/>
<organism evidence="1 2">
    <name type="scientific">Candidatus Methylobacter titanis</name>
    <dbReference type="NCBI Taxonomy" id="3053457"/>
    <lineage>
        <taxon>Bacteria</taxon>
        <taxon>Pseudomonadati</taxon>
        <taxon>Pseudomonadota</taxon>
        <taxon>Gammaproteobacteria</taxon>
        <taxon>Methylococcales</taxon>
        <taxon>Methylococcaceae</taxon>
        <taxon>Methylobacter</taxon>
    </lineage>
</organism>
<dbReference type="AlphaFoldDB" id="A0AA43Q5R4"/>
<sequence>MKIINLLGVFFGIVLLLSQQVIADDANIEYKVKAGYVYNFTKFITWPEDRYETFNLCIVGEDPFGDLIDPIEQRTAFGRPIKLFRFNRLNKEQHCHILFISAAIKDKVLLKGMLIVDNTHTSLTVGESNEFTAQGGMIGFVNRLGKIKLQINLKALQQSGLKISAKLLEVAELIDGESND</sequence>
<protein>
    <submittedName>
        <fullName evidence="1">YfiR family protein</fullName>
    </submittedName>
</protein>
<reference evidence="1" key="1">
    <citation type="submission" date="2023-01" db="EMBL/GenBank/DDBJ databases">
        <title>Biogeochemical cycle of methane in antarctic sediments.</title>
        <authorList>
            <person name="Roldan D.M."/>
            <person name="Menes R.J."/>
        </authorList>
    </citation>
    <scope>NUCLEOTIDE SEQUENCE [LARGE SCALE GENOMIC DNA]</scope>
    <source>
        <strain evidence="1">K-2018 MAG008</strain>
    </source>
</reference>
<dbReference type="InterPro" id="IPR025293">
    <property type="entry name" value="YfiR/HmsC-like"/>
</dbReference>
<keyword evidence="2" id="KW-1185">Reference proteome</keyword>
<comment type="caution">
    <text evidence="1">The sequence shown here is derived from an EMBL/GenBank/DDBJ whole genome shotgun (WGS) entry which is preliminary data.</text>
</comment>
<gene>
    <name evidence="1" type="ORF">PSU93_03630</name>
</gene>
<dbReference type="Proteomes" id="UP001160519">
    <property type="component" value="Unassembled WGS sequence"/>
</dbReference>
<evidence type="ECO:0000313" key="1">
    <source>
        <dbReference type="EMBL" id="MDI1230224.1"/>
    </source>
</evidence>
<dbReference type="EMBL" id="JAQSDF010000006">
    <property type="protein sequence ID" value="MDI1230224.1"/>
    <property type="molecule type" value="Genomic_DNA"/>
</dbReference>
<dbReference type="Pfam" id="PF13689">
    <property type="entry name" value="DUF4154"/>
    <property type="match status" value="1"/>
</dbReference>
<name>A0AA43Q5R4_9GAMM</name>
<evidence type="ECO:0000313" key="2">
    <source>
        <dbReference type="Proteomes" id="UP001160519"/>
    </source>
</evidence>
<accession>A0AA43Q5R4</accession>